<gene>
    <name evidence="4" type="ORF">OJAV_G00203730</name>
</gene>
<dbReference type="SMART" id="SM00408">
    <property type="entry name" value="IGc2"/>
    <property type="match status" value="1"/>
</dbReference>
<organism evidence="4 5">
    <name type="scientific">Oryzias javanicus</name>
    <name type="common">Javanese ricefish</name>
    <name type="synonym">Aplocheilus javanicus</name>
    <dbReference type="NCBI Taxonomy" id="123683"/>
    <lineage>
        <taxon>Eukaryota</taxon>
        <taxon>Metazoa</taxon>
        <taxon>Chordata</taxon>
        <taxon>Craniata</taxon>
        <taxon>Vertebrata</taxon>
        <taxon>Euteleostomi</taxon>
        <taxon>Actinopterygii</taxon>
        <taxon>Neopterygii</taxon>
        <taxon>Teleostei</taxon>
        <taxon>Neoteleostei</taxon>
        <taxon>Acanthomorphata</taxon>
        <taxon>Ovalentaria</taxon>
        <taxon>Atherinomorphae</taxon>
        <taxon>Beloniformes</taxon>
        <taxon>Adrianichthyidae</taxon>
        <taxon>Oryziinae</taxon>
        <taxon>Oryzias</taxon>
    </lineage>
</organism>
<evidence type="ECO:0000313" key="4">
    <source>
        <dbReference type="EMBL" id="RVE57869.1"/>
    </source>
</evidence>
<sequence length="207" mass="23759">MVIMFWRNTAVLILIQLIQAQTIFAAPSFTEHRNLKVSRGDSVTLTCNMSVVNASEIKWIKGDLSFHHSIVLNATVSNFSSSKISIETDLPTKLKILNFQDEDEGFYNCTVTDRMGINTIIWNLTLFEKDIPTSSAYLILFTALPAVLFLCCIVSAVCLYRKFRRRTHAQNPVQTQLPLSDGTTDNWRNNRHRREYMERLNSVYGYI</sequence>
<dbReference type="CDD" id="cd00099">
    <property type="entry name" value="IgV"/>
    <property type="match status" value="1"/>
</dbReference>
<feature type="signal peptide" evidence="2">
    <location>
        <begin position="1"/>
        <end position="20"/>
    </location>
</feature>
<dbReference type="InterPro" id="IPR013783">
    <property type="entry name" value="Ig-like_fold"/>
</dbReference>
<keyword evidence="5" id="KW-1185">Reference proteome</keyword>
<dbReference type="InterPro" id="IPR003599">
    <property type="entry name" value="Ig_sub"/>
</dbReference>
<name>A0A437C587_ORYJA</name>
<accession>A0A437C587</accession>
<reference evidence="4 5" key="1">
    <citation type="submission" date="2018-11" db="EMBL/GenBank/DDBJ databases">
        <authorList>
            <person name="Lopez-Roques C."/>
            <person name="Donnadieu C."/>
            <person name="Bouchez O."/>
            <person name="Klopp C."/>
            <person name="Cabau C."/>
            <person name="Zahm M."/>
        </authorList>
    </citation>
    <scope>NUCLEOTIDE SEQUENCE [LARGE SCALE GENOMIC DNA]</scope>
    <source>
        <strain evidence="4">RS831</strain>
        <tissue evidence="4">Whole body</tissue>
    </source>
</reference>
<dbReference type="InterPro" id="IPR036179">
    <property type="entry name" value="Ig-like_dom_sf"/>
</dbReference>
<evidence type="ECO:0000256" key="1">
    <source>
        <dbReference type="SAM" id="Phobius"/>
    </source>
</evidence>
<feature type="transmembrane region" description="Helical" evidence="1">
    <location>
        <begin position="136"/>
        <end position="160"/>
    </location>
</feature>
<dbReference type="EMBL" id="CM012457">
    <property type="protein sequence ID" value="RVE57869.1"/>
    <property type="molecule type" value="Genomic_DNA"/>
</dbReference>
<dbReference type="SUPFAM" id="SSF48726">
    <property type="entry name" value="Immunoglobulin"/>
    <property type="match status" value="1"/>
</dbReference>
<keyword evidence="2" id="KW-0732">Signal</keyword>
<dbReference type="Gene3D" id="2.60.40.10">
    <property type="entry name" value="Immunoglobulins"/>
    <property type="match status" value="1"/>
</dbReference>
<protein>
    <recommendedName>
        <fullName evidence="3">Ig-like domain-containing protein</fullName>
    </recommendedName>
</protein>
<evidence type="ECO:0000313" key="5">
    <source>
        <dbReference type="Proteomes" id="UP000283210"/>
    </source>
</evidence>
<feature type="domain" description="Ig-like" evidence="3">
    <location>
        <begin position="27"/>
        <end position="125"/>
    </location>
</feature>
<reference evidence="4 5" key="2">
    <citation type="submission" date="2019-01" db="EMBL/GenBank/DDBJ databases">
        <title>A chromosome length genome reference of the Java medaka (oryzias javanicus).</title>
        <authorList>
            <person name="Herpin A."/>
            <person name="Takehana Y."/>
            <person name="Naruse K."/>
            <person name="Ansai S."/>
            <person name="Kawaguchi M."/>
        </authorList>
    </citation>
    <scope>NUCLEOTIDE SEQUENCE [LARGE SCALE GENOMIC DNA]</scope>
    <source>
        <strain evidence="4">RS831</strain>
        <tissue evidence="4">Whole body</tissue>
    </source>
</reference>
<dbReference type="AlphaFoldDB" id="A0A437C587"/>
<dbReference type="Proteomes" id="UP000283210">
    <property type="component" value="Chromosome 21"/>
</dbReference>
<keyword evidence="1" id="KW-1133">Transmembrane helix</keyword>
<dbReference type="OrthoDB" id="8915654at2759"/>
<keyword evidence="1" id="KW-0812">Transmembrane</keyword>
<feature type="chain" id="PRO_5019281684" description="Ig-like domain-containing protein" evidence="2">
    <location>
        <begin position="21"/>
        <end position="207"/>
    </location>
</feature>
<evidence type="ECO:0000259" key="3">
    <source>
        <dbReference type="PROSITE" id="PS50835"/>
    </source>
</evidence>
<dbReference type="InterPro" id="IPR003598">
    <property type="entry name" value="Ig_sub2"/>
</dbReference>
<dbReference type="InterPro" id="IPR007110">
    <property type="entry name" value="Ig-like_dom"/>
</dbReference>
<proteinExistence type="predicted"/>
<evidence type="ECO:0000256" key="2">
    <source>
        <dbReference type="SAM" id="SignalP"/>
    </source>
</evidence>
<keyword evidence="1" id="KW-0472">Membrane</keyword>
<dbReference type="InterPro" id="IPR013098">
    <property type="entry name" value="Ig_I-set"/>
</dbReference>
<dbReference type="SMART" id="SM00409">
    <property type="entry name" value="IG"/>
    <property type="match status" value="1"/>
</dbReference>
<dbReference type="Pfam" id="PF07679">
    <property type="entry name" value="I-set"/>
    <property type="match status" value="1"/>
</dbReference>
<dbReference type="PROSITE" id="PS50835">
    <property type="entry name" value="IG_LIKE"/>
    <property type="match status" value="1"/>
</dbReference>